<gene>
    <name evidence="1" type="ORF">O6H91_12G026300</name>
</gene>
<organism evidence="1 2">
    <name type="scientific">Diphasiastrum complanatum</name>
    <name type="common">Issler's clubmoss</name>
    <name type="synonym">Lycopodium complanatum</name>
    <dbReference type="NCBI Taxonomy" id="34168"/>
    <lineage>
        <taxon>Eukaryota</taxon>
        <taxon>Viridiplantae</taxon>
        <taxon>Streptophyta</taxon>
        <taxon>Embryophyta</taxon>
        <taxon>Tracheophyta</taxon>
        <taxon>Lycopodiopsida</taxon>
        <taxon>Lycopodiales</taxon>
        <taxon>Lycopodiaceae</taxon>
        <taxon>Lycopodioideae</taxon>
        <taxon>Diphasiastrum</taxon>
    </lineage>
</organism>
<name>A0ACC2BZT7_DIPCM</name>
<reference evidence="2" key="1">
    <citation type="journal article" date="2024" name="Proc. Natl. Acad. Sci. U.S.A.">
        <title>Extraordinary preservation of gene collinearity over three hundred million years revealed in homosporous lycophytes.</title>
        <authorList>
            <person name="Li C."/>
            <person name="Wickell D."/>
            <person name="Kuo L.Y."/>
            <person name="Chen X."/>
            <person name="Nie B."/>
            <person name="Liao X."/>
            <person name="Peng D."/>
            <person name="Ji J."/>
            <person name="Jenkins J."/>
            <person name="Williams M."/>
            <person name="Shu S."/>
            <person name="Plott C."/>
            <person name="Barry K."/>
            <person name="Rajasekar S."/>
            <person name="Grimwood J."/>
            <person name="Han X."/>
            <person name="Sun S."/>
            <person name="Hou Z."/>
            <person name="He W."/>
            <person name="Dai G."/>
            <person name="Sun C."/>
            <person name="Schmutz J."/>
            <person name="Leebens-Mack J.H."/>
            <person name="Li F.W."/>
            <person name="Wang L."/>
        </authorList>
    </citation>
    <scope>NUCLEOTIDE SEQUENCE [LARGE SCALE GENOMIC DNA]</scope>
    <source>
        <strain evidence="2">cv. PW_Plant_1</strain>
    </source>
</reference>
<dbReference type="EMBL" id="CM055103">
    <property type="protein sequence ID" value="KAJ7535290.1"/>
    <property type="molecule type" value="Genomic_DNA"/>
</dbReference>
<comment type="caution">
    <text evidence="1">The sequence shown here is derived from an EMBL/GenBank/DDBJ whole genome shotgun (WGS) entry which is preliminary data.</text>
</comment>
<keyword evidence="2" id="KW-1185">Reference proteome</keyword>
<accession>A0ACC2BZT7</accession>
<evidence type="ECO:0000313" key="2">
    <source>
        <dbReference type="Proteomes" id="UP001162992"/>
    </source>
</evidence>
<dbReference type="Proteomes" id="UP001162992">
    <property type="component" value="Chromosome 12"/>
</dbReference>
<protein>
    <submittedName>
        <fullName evidence="1">Uncharacterized protein</fullName>
    </submittedName>
</protein>
<evidence type="ECO:0000313" key="1">
    <source>
        <dbReference type="EMBL" id="KAJ7535290.1"/>
    </source>
</evidence>
<proteinExistence type="predicted"/>
<sequence>MGCALGTQSANPKCFLDIAVEDKIIGRLVIVLRIDVVPKTTQDKLNTVRSNTTQEDKLRMQQRSSASIESKTESAARLALHFERQQLTITSDNGPLGRFPNVFHPCGCQNSASAMIRIHVHLLHLFTSASILESIENPADFLIF</sequence>